<keyword evidence="17" id="KW-0282">Flagellum</keyword>
<evidence type="ECO:0000256" key="3">
    <source>
        <dbReference type="ARBA" id="ARBA00014919"/>
    </source>
</evidence>
<dbReference type="InterPro" id="IPR047040">
    <property type="entry name" value="FlhF__GTPase_dom"/>
</dbReference>
<evidence type="ECO:0000256" key="4">
    <source>
        <dbReference type="ARBA" id="ARBA00022448"/>
    </source>
</evidence>
<evidence type="ECO:0000256" key="13">
    <source>
        <dbReference type="NCBIfam" id="TIGR03499"/>
    </source>
</evidence>
<proteinExistence type="inferred from homology"/>
<protein>
    <recommendedName>
        <fullName evidence="3 13">Flagellar biosynthesis protein FlhF</fullName>
    </recommendedName>
</protein>
<feature type="region of interest" description="Disordered" evidence="14">
    <location>
        <begin position="170"/>
        <end position="211"/>
    </location>
</feature>
<evidence type="ECO:0000256" key="7">
    <source>
        <dbReference type="ARBA" id="ARBA00022795"/>
    </source>
</evidence>
<dbReference type="InterPro" id="IPR027417">
    <property type="entry name" value="P-loop_NTPase"/>
</dbReference>
<name>A0ABW0M1K5_9BACL</name>
<dbReference type="EMBL" id="JBHSMH010000113">
    <property type="protein sequence ID" value="MFC5472033.1"/>
    <property type="molecule type" value="Genomic_DNA"/>
</dbReference>
<keyword evidence="4" id="KW-0813">Transport</keyword>
<dbReference type="CDD" id="cd17873">
    <property type="entry name" value="FlhF"/>
    <property type="match status" value="1"/>
</dbReference>
<keyword evidence="6" id="KW-0547">Nucleotide-binding</keyword>
<dbReference type="InterPro" id="IPR000897">
    <property type="entry name" value="SRP54_GTPase_dom"/>
</dbReference>
<accession>A0ABW0M1K5</accession>
<dbReference type="NCBIfam" id="TIGR03499">
    <property type="entry name" value="FlhF"/>
    <property type="match status" value="1"/>
</dbReference>
<evidence type="ECO:0000256" key="11">
    <source>
        <dbReference type="ARBA" id="ARBA00023225"/>
    </source>
</evidence>
<evidence type="ECO:0000256" key="12">
    <source>
        <dbReference type="ARBA" id="ARBA00025337"/>
    </source>
</evidence>
<dbReference type="Proteomes" id="UP001596105">
    <property type="component" value="Unassembled WGS sequence"/>
</dbReference>
<keyword evidence="9" id="KW-0342">GTP-binding</keyword>
<dbReference type="InterPro" id="IPR003593">
    <property type="entry name" value="AAA+_ATPase"/>
</dbReference>
<evidence type="ECO:0000256" key="14">
    <source>
        <dbReference type="SAM" id="MobiDB-lite"/>
    </source>
</evidence>
<comment type="function">
    <text evidence="12">Necessary for flagellar biosynthesis. May be involved in translocation of the flagellum.</text>
</comment>
<comment type="subcellular location">
    <subcellularLocation>
        <location evidence="1">Cell membrane</location>
        <topology evidence="1">Peripheral membrane protein</topology>
        <orientation evidence="1">Cytoplasmic side</orientation>
    </subcellularLocation>
</comment>
<organism evidence="17 18">
    <name type="scientific">Cohnella suwonensis</name>
    <dbReference type="NCBI Taxonomy" id="696072"/>
    <lineage>
        <taxon>Bacteria</taxon>
        <taxon>Bacillati</taxon>
        <taxon>Bacillota</taxon>
        <taxon>Bacilli</taxon>
        <taxon>Bacillales</taxon>
        <taxon>Paenibacillaceae</taxon>
        <taxon>Cohnella</taxon>
    </lineage>
</organism>
<evidence type="ECO:0000256" key="10">
    <source>
        <dbReference type="ARBA" id="ARBA00023136"/>
    </source>
</evidence>
<keyword evidence="17" id="KW-0969">Cilium</keyword>
<keyword evidence="8" id="KW-0653">Protein transport</keyword>
<keyword evidence="11" id="KW-1006">Bacterial flagellum protein export</keyword>
<evidence type="ECO:0000313" key="17">
    <source>
        <dbReference type="EMBL" id="MFC5472033.1"/>
    </source>
</evidence>
<keyword evidence="10" id="KW-0472">Membrane</keyword>
<feature type="domain" description="AAA+ ATPase" evidence="15">
    <location>
        <begin position="307"/>
        <end position="447"/>
    </location>
</feature>
<dbReference type="SMART" id="SM00962">
    <property type="entry name" value="SRP54"/>
    <property type="match status" value="1"/>
</dbReference>
<dbReference type="SMART" id="SM00382">
    <property type="entry name" value="AAA"/>
    <property type="match status" value="1"/>
</dbReference>
<feature type="domain" description="SRP54-type proteins GTP-binding" evidence="16">
    <location>
        <begin position="308"/>
        <end position="499"/>
    </location>
</feature>
<dbReference type="SUPFAM" id="SSF52540">
    <property type="entry name" value="P-loop containing nucleoside triphosphate hydrolases"/>
    <property type="match status" value="1"/>
</dbReference>
<feature type="compositionally biased region" description="Polar residues" evidence="14">
    <location>
        <begin position="177"/>
        <end position="200"/>
    </location>
</feature>
<evidence type="ECO:0000256" key="2">
    <source>
        <dbReference type="ARBA" id="ARBA00008531"/>
    </source>
</evidence>
<comment type="caution">
    <text evidence="17">The sequence shown here is derived from an EMBL/GenBank/DDBJ whole genome shotgun (WGS) entry which is preliminary data.</text>
</comment>
<comment type="similarity">
    <text evidence="2">Belongs to the GTP-binding SRP family.</text>
</comment>
<evidence type="ECO:0000313" key="18">
    <source>
        <dbReference type="Proteomes" id="UP001596105"/>
    </source>
</evidence>
<evidence type="ECO:0000256" key="9">
    <source>
        <dbReference type="ARBA" id="ARBA00023134"/>
    </source>
</evidence>
<feature type="region of interest" description="Disordered" evidence="14">
    <location>
        <begin position="56"/>
        <end position="136"/>
    </location>
</feature>
<keyword evidence="17" id="KW-0966">Cell projection</keyword>
<sequence>MKVKRYIVDQLPEAVQQIRAELGSDAVILNTKEIRVGGFLGMFRKKRVEVIAAVDESSKKPPARKPAFTRPSEPRKEEFPAQVPFPEPSSTAATPLPPSAIRDRYVQAPFSDSGRGPNTLPPARETAKSGTQRAESIASVIAQAIATKEREPDTASPPSGAANRFAAATERFVAPNDTAQESRQYGTEMNAEPHSSNPGTRTAVLERTGGGVAESEALLQELRSMKEMMAKLTKQQTFRTMPASVMKWSKRLAEQGVEPSFVEQFAEETNARLSGADEAGNAAAYEAAREVLFSWICGIKGQGIEQDTRVVHFVGPTGVGKTTTIAKLAAEQAFVRRRNVGFITADTYRIAAVDQLRTYADILNLPLEVVFSPGELARAYAKLADRDLLFMDTAGRNYRNELFVSEVNSLLAPGDRTETVLVLSMTHKYADMKLVVSQFMKYGVKQLLLSKFDETDSYGAIVNLAKEFDLTISYYTCGQAVPDDIRPFEPEDIVNRLLGEPGDD</sequence>
<evidence type="ECO:0000256" key="1">
    <source>
        <dbReference type="ARBA" id="ARBA00004413"/>
    </source>
</evidence>
<dbReference type="Gene3D" id="3.40.50.300">
    <property type="entry name" value="P-loop containing nucleotide triphosphate hydrolases"/>
    <property type="match status" value="1"/>
</dbReference>
<evidence type="ECO:0000256" key="8">
    <source>
        <dbReference type="ARBA" id="ARBA00022927"/>
    </source>
</evidence>
<dbReference type="Gene3D" id="1.20.120.1380">
    <property type="entry name" value="Flagellar FlhF biosynthesis protein, N domain"/>
    <property type="match status" value="1"/>
</dbReference>
<gene>
    <name evidence="17" type="primary">flhF</name>
    <name evidence="17" type="ORF">ACFPPD_25460</name>
</gene>
<evidence type="ECO:0000259" key="16">
    <source>
        <dbReference type="SMART" id="SM00962"/>
    </source>
</evidence>
<evidence type="ECO:0000256" key="6">
    <source>
        <dbReference type="ARBA" id="ARBA00022741"/>
    </source>
</evidence>
<evidence type="ECO:0000256" key="5">
    <source>
        <dbReference type="ARBA" id="ARBA00022475"/>
    </source>
</evidence>
<dbReference type="PANTHER" id="PTHR43134:SF3">
    <property type="entry name" value="FLAGELLAR BIOSYNTHESIS PROTEIN FLHF"/>
    <property type="match status" value="1"/>
</dbReference>
<keyword evidence="18" id="KW-1185">Reference proteome</keyword>
<dbReference type="Pfam" id="PF00448">
    <property type="entry name" value="SRP54"/>
    <property type="match status" value="1"/>
</dbReference>
<dbReference type="RefSeq" id="WP_209746849.1">
    <property type="nucleotide sequence ID" value="NZ_JBHSMH010000113.1"/>
</dbReference>
<dbReference type="PANTHER" id="PTHR43134">
    <property type="entry name" value="SIGNAL RECOGNITION PARTICLE RECEPTOR SUBUNIT ALPHA"/>
    <property type="match status" value="1"/>
</dbReference>
<keyword evidence="7" id="KW-1005">Bacterial flagellum biogenesis</keyword>
<evidence type="ECO:0000259" key="15">
    <source>
        <dbReference type="SMART" id="SM00382"/>
    </source>
</evidence>
<reference evidence="18" key="1">
    <citation type="journal article" date="2019" name="Int. J. Syst. Evol. Microbiol.">
        <title>The Global Catalogue of Microorganisms (GCM) 10K type strain sequencing project: providing services to taxonomists for standard genome sequencing and annotation.</title>
        <authorList>
            <consortium name="The Broad Institute Genomics Platform"/>
            <consortium name="The Broad Institute Genome Sequencing Center for Infectious Disease"/>
            <person name="Wu L."/>
            <person name="Ma J."/>
        </authorList>
    </citation>
    <scope>NUCLEOTIDE SEQUENCE [LARGE SCALE GENOMIC DNA]</scope>
    <source>
        <strain evidence="18">CCUG 57113</strain>
    </source>
</reference>
<keyword evidence="5" id="KW-1003">Cell membrane</keyword>
<dbReference type="InterPro" id="IPR020006">
    <property type="entry name" value="FlhF"/>
</dbReference>